<feature type="binding site" evidence="13">
    <location>
        <position position="470"/>
    </location>
    <ligand>
        <name>K(+)</name>
        <dbReference type="ChEBI" id="CHEBI:29103"/>
        <note>ligand shared between two tetrameric partners</note>
    </ligand>
</feature>
<keyword evidence="22" id="KW-1185">Reference proteome</keyword>
<comment type="function">
    <text evidence="13">Catalyzes the conversion of inosine 5'-phosphate (IMP) to xanthosine 5'-phosphate (XMP), the first committed and rate-limiting step in the de novo synthesis of guanine nucleotides, and therefore plays an important role in the regulation of cell growth.</text>
</comment>
<sequence>MEDAQFFEGYTFDDILLIPQYSEVLPNEVDVSTQLTKRIKLNIPIVSAAMDTVTESRLAIALAREGGIGIIHRNMSIEKQAQEVEKVKKSESGMILQPITVHPHNTVREAMQIMERYKISGVPVVDADGMLVGILTNRDLRFLKTTDYDKPVSLFMTKEGLITAQERVTLEEAEEILHRHKVEKLPIVDKEGRLRGLITIKDIVKRKKYPNACKDEIGRLRVGAAVGTGPDTKRRVEELVSVHVDVIAVDTAHGHSKRVLDTVEMIKSNFPQVDVIAGNVATREGVRDLIKAGADAVKVGVGPGSICTTRVVAGVGVPQITAIMWAYEEAKEYGIPIIADGGIRYSGDIVKALAAGASAVMLGNLLAGTEDAPGETIYYQGRAYKVYRGMGSLGAMMSRYSSDRYGQENMEKFVPEGIEGRVPYKGKLSDVIFQLVGGLRSGMGYVGASNIRELREKAKFVKITYAGYRESHVHDVIITKEAPNYWVE</sequence>
<dbReference type="Gene3D" id="3.20.20.70">
    <property type="entry name" value="Aldolase class I"/>
    <property type="match status" value="1"/>
</dbReference>
<dbReference type="OrthoDB" id="9805398at2"/>
<keyword evidence="9 13" id="KW-0560">Oxidoreductase</keyword>
<dbReference type="InterPro" id="IPR001093">
    <property type="entry name" value="IMP_DH_GMPRt"/>
</dbReference>
<feature type="binding site" evidence="15">
    <location>
        <begin position="250"/>
        <end position="252"/>
    </location>
    <ligand>
        <name>NAD(+)</name>
        <dbReference type="ChEBI" id="CHEBI:57540"/>
    </ligand>
</feature>
<evidence type="ECO:0000313" key="21">
    <source>
        <dbReference type="EMBL" id="BAI68786.1"/>
    </source>
</evidence>
<dbReference type="GO" id="GO:0046872">
    <property type="term" value="F:metal ion binding"/>
    <property type="evidence" value="ECO:0007669"/>
    <property type="project" value="UniProtKB-UniRule"/>
</dbReference>
<dbReference type="PATRIC" id="fig|608538.5.peg.320"/>
<keyword evidence="5" id="KW-0677">Repeat</keyword>
<evidence type="ECO:0000256" key="12">
    <source>
        <dbReference type="ARBA" id="ARBA00048028"/>
    </source>
</evidence>
<keyword evidence="10 13" id="KW-0520">NAD</keyword>
<dbReference type="GO" id="GO:0003938">
    <property type="term" value="F:IMP dehydrogenase activity"/>
    <property type="evidence" value="ECO:0007669"/>
    <property type="project" value="UniProtKB-UniRule"/>
</dbReference>
<keyword evidence="8 13" id="KW-0630">Potassium</keyword>
<keyword evidence="7 13" id="KW-0658">Purine biosynthesis</keyword>
<dbReference type="Pfam" id="PF00478">
    <property type="entry name" value="IMPDH"/>
    <property type="match status" value="1"/>
</dbReference>
<dbReference type="KEGG" id="hte:Hydth_0318"/>
<comment type="pathway">
    <text evidence="13 19">Purine metabolism; XMP biosynthesis via de novo pathway; XMP from IMP: step 1/1.</text>
</comment>
<reference evidence="21 22" key="1">
    <citation type="journal article" date="2010" name="J. Bacteriol.">
        <title>Complete genome sequence of the thermophilic, obligately chemolithoautotrophic hydrogen-oxidizing bacterium Hydrogenobacter thermophilus TK-6.</title>
        <authorList>
            <person name="Arai H."/>
            <person name="Kanbe H."/>
            <person name="Ishii M."/>
            <person name="Igarashi Y."/>
        </authorList>
    </citation>
    <scope>NUCLEOTIDE SEQUENCE [LARGE SCALE GENOMIC DNA]</scope>
    <source>
        <strain evidence="22">DSM 6534 / IAM 12695 / TK-6 [Tokyo]</strain>
    </source>
</reference>
<dbReference type="AlphaFoldDB" id="D3DG34"/>
<evidence type="ECO:0000256" key="13">
    <source>
        <dbReference type="HAMAP-Rule" id="MF_01964"/>
    </source>
</evidence>
<dbReference type="EC" id="1.1.1.205" evidence="13 19"/>
<evidence type="ECO:0000256" key="3">
    <source>
        <dbReference type="ARBA" id="ARBA00011881"/>
    </source>
</evidence>
<feature type="binding site" evidence="13">
    <location>
        <begin position="387"/>
        <end position="391"/>
    </location>
    <ligand>
        <name>IMP</name>
        <dbReference type="ChEBI" id="CHEBI:58053"/>
    </ligand>
</feature>
<feature type="binding site" description="in other chain" evidence="13 16">
    <location>
        <position position="307"/>
    </location>
    <ligand>
        <name>K(+)</name>
        <dbReference type="ChEBI" id="CHEBI:29103"/>
        <note>ligand shared between two tetrameric partners</note>
    </ligand>
</feature>
<evidence type="ECO:0000256" key="19">
    <source>
        <dbReference type="RuleBase" id="RU003928"/>
    </source>
</evidence>
<evidence type="ECO:0000256" key="17">
    <source>
        <dbReference type="PROSITE-ProRule" id="PRU00703"/>
    </source>
</evidence>
<evidence type="ECO:0000256" key="10">
    <source>
        <dbReference type="ARBA" id="ARBA00023027"/>
    </source>
</evidence>
<evidence type="ECO:0000313" key="22">
    <source>
        <dbReference type="Proteomes" id="UP000002574"/>
    </source>
</evidence>
<feature type="binding site" description="in other chain" evidence="13 16">
    <location>
        <position position="304"/>
    </location>
    <ligand>
        <name>K(+)</name>
        <dbReference type="ChEBI" id="CHEBI:29103"/>
        <note>ligand shared between two tetrameric partners</note>
    </ligand>
</feature>
<dbReference type="CDD" id="cd04601">
    <property type="entry name" value="CBS_pair_IMPDH"/>
    <property type="match status" value="1"/>
</dbReference>
<comment type="caution">
    <text evidence="13">Lacks conserved residue(s) required for the propagation of feature annotation.</text>
</comment>
<protein>
    <recommendedName>
        <fullName evidence="13 19">Inosine-5'-monophosphate dehydrogenase</fullName>
        <shortName evidence="13">IMP dehydrogenase</shortName>
        <shortName evidence="13">IMPD</shortName>
        <shortName evidence="13">IMPDH</shortName>
        <ecNumber evidence="13 19">1.1.1.205</ecNumber>
    </recommendedName>
</protein>
<keyword evidence="11 17" id="KW-0129">CBS domain</keyword>
<evidence type="ECO:0000256" key="2">
    <source>
        <dbReference type="ARBA" id="ARBA00005502"/>
    </source>
</evidence>
<dbReference type="UniPathway" id="UPA00601">
    <property type="reaction ID" value="UER00295"/>
</dbReference>
<feature type="active site" description="Thioimidate intermediate" evidence="13 14">
    <location>
        <position position="307"/>
    </location>
</feature>
<dbReference type="NCBIfam" id="TIGR01302">
    <property type="entry name" value="IMP_dehydrog"/>
    <property type="match status" value="1"/>
</dbReference>
<comment type="activity regulation">
    <text evidence="13">Mycophenolic acid (MPA) is a non-competitive inhibitor that prevents formation of the closed enzyme conformation by binding to the same site as the amobile flap. In contrast, mizoribine monophosphate (MZP) is a competitive inhibitor that induces the closed conformation. MPA is a potent inhibitor of mammalian IMPDHs but a poor inhibitor of the bacterial enzymes. MZP is a more potent inhibitor of bacterial IMPDH.</text>
</comment>
<comment type="subunit">
    <text evidence="3 13">Homotetramer.</text>
</comment>
<dbReference type="SUPFAM" id="SSF51412">
    <property type="entry name" value="Inosine monophosphate dehydrogenase (IMPDH)"/>
    <property type="match status" value="1"/>
</dbReference>
<dbReference type="GO" id="GO:0000166">
    <property type="term" value="F:nucleotide binding"/>
    <property type="evidence" value="ECO:0007669"/>
    <property type="project" value="UniProtKB-UniRule"/>
</dbReference>
<dbReference type="PANTHER" id="PTHR11911">
    <property type="entry name" value="INOSINE-5-MONOPHOSPHATE DEHYDROGENASE RELATED"/>
    <property type="match status" value="1"/>
</dbReference>
<dbReference type="SMART" id="SM00116">
    <property type="entry name" value="CBS"/>
    <property type="match status" value="2"/>
</dbReference>
<evidence type="ECO:0000256" key="8">
    <source>
        <dbReference type="ARBA" id="ARBA00022958"/>
    </source>
</evidence>
<evidence type="ECO:0000256" key="16">
    <source>
        <dbReference type="PIRSR" id="PIRSR000130-4"/>
    </source>
</evidence>
<dbReference type="SMART" id="SM01240">
    <property type="entry name" value="IMPDH"/>
    <property type="match status" value="1"/>
</dbReference>
<evidence type="ECO:0000259" key="20">
    <source>
        <dbReference type="PROSITE" id="PS51371"/>
    </source>
</evidence>
<evidence type="ECO:0000256" key="9">
    <source>
        <dbReference type="ARBA" id="ARBA00023002"/>
    </source>
</evidence>
<feature type="binding site" evidence="13">
    <location>
        <begin position="340"/>
        <end position="342"/>
    </location>
    <ligand>
        <name>IMP</name>
        <dbReference type="ChEBI" id="CHEBI:58053"/>
    </ligand>
</feature>
<dbReference type="CDD" id="cd00381">
    <property type="entry name" value="IMPDH"/>
    <property type="match status" value="1"/>
</dbReference>
<feature type="binding site" evidence="13">
    <location>
        <position position="305"/>
    </location>
    <ligand>
        <name>IMP</name>
        <dbReference type="ChEBI" id="CHEBI:58053"/>
    </ligand>
</feature>
<dbReference type="Proteomes" id="UP000002574">
    <property type="component" value="Chromosome"/>
</dbReference>
<dbReference type="InterPro" id="IPR013785">
    <property type="entry name" value="Aldolase_TIM"/>
</dbReference>
<dbReference type="eggNOG" id="COG0517">
    <property type="taxonomic scope" value="Bacteria"/>
</dbReference>
<dbReference type="STRING" id="608538.HTH_0320"/>
<dbReference type="HAMAP" id="MF_01964">
    <property type="entry name" value="IMPDH"/>
    <property type="match status" value="1"/>
</dbReference>
<keyword evidence="6 13" id="KW-0332">GMP biosynthesis</keyword>
<keyword evidence="4 13" id="KW-0479">Metal-binding</keyword>
<proteinExistence type="inferred from homology"/>
<accession>D3DG34</accession>
<dbReference type="InterPro" id="IPR000644">
    <property type="entry name" value="CBS_dom"/>
</dbReference>
<comment type="similarity">
    <text evidence="2 13 18">Belongs to the IMPDH/GMPR family.</text>
</comment>
<dbReference type="InterPro" id="IPR046342">
    <property type="entry name" value="CBS_dom_sf"/>
</dbReference>
<dbReference type="PROSITE" id="PS51371">
    <property type="entry name" value="CBS"/>
    <property type="match status" value="2"/>
</dbReference>
<feature type="binding site" evidence="13">
    <location>
        <begin position="363"/>
        <end position="364"/>
    </location>
    <ligand>
        <name>IMP</name>
        <dbReference type="ChEBI" id="CHEBI:58053"/>
    </ligand>
</feature>
<evidence type="ECO:0000256" key="11">
    <source>
        <dbReference type="ARBA" id="ARBA00023122"/>
    </source>
</evidence>
<feature type="binding site" evidence="13 15">
    <location>
        <begin position="300"/>
        <end position="302"/>
    </location>
    <ligand>
        <name>NAD(+)</name>
        <dbReference type="ChEBI" id="CHEBI:57540"/>
    </ligand>
</feature>
<evidence type="ECO:0000256" key="14">
    <source>
        <dbReference type="PIRSR" id="PIRSR000130-1"/>
    </source>
</evidence>
<comment type="cofactor">
    <cofactor evidence="1 13">
        <name>K(+)</name>
        <dbReference type="ChEBI" id="CHEBI:29103"/>
    </cofactor>
</comment>
<feature type="binding site" evidence="13">
    <location>
        <position position="471"/>
    </location>
    <ligand>
        <name>K(+)</name>
        <dbReference type="ChEBI" id="CHEBI:29103"/>
        <note>ligand shared between two tetrameric partners</note>
    </ligand>
</feature>
<dbReference type="PANTHER" id="PTHR11911:SF111">
    <property type="entry name" value="INOSINE-5'-MONOPHOSPHATE DEHYDROGENASE"/>
    <property type="match status" value="1"/>
</dbReference>
<dbReference type="InterPro" id="IPR015875">
    <property type="entry name" value="IMP_DH/GMP_Rdtase_CS"/>
</dbReference>
<dbReference type="Pfam" id="PF00571">
    <property type="entry name" value="CBS"/>
    <property type="match status" value="2"/>
</dbReference>
<feature type="binding site" evidence="13">
    <location>
        <position position="472"/>
    </location>
    <ligand>
        <name>K(+)</name>
        <dbReference type="ChEBI" id="CHEBI:29103"/>
        <note>ligand shared between two tetrameric partners</note>
    </ligand>
</feature>
<evidence type="ECO:0000256" key="7">
    <source>
        <dbReference type="ARBA" id="ARBA00022755"/>
    </source>
</evidence>
<dbReference type="KEGG" id="hth:HTH_0320"/>
<dbReference type="EMBL" id="AP011112">
    <property type="protein sequence ID" value="BAI68786.1"/>
    <property type="molecule type" value="Genomic_DNA"/>
</dbReference>
<dbReference type="InterPro" id="IPR005990">
    <property type="entry name" value="IMP_DH"/>
</dbReference>
<evidence type="ECO:0000256" key="4">
    <source>
        <dbReference type="ARBA" id="ARBA00022723"/>
    </source>
</evidence>
<feature type="binding site" evidence="13">
    <location>
        <position position="416"/>
    </location>
    <ligand>
        <name>IMP</name>
        <dbReference type="ChEBI" id="CHEBI:58053"/>
    </ligand>
</feature>
<name>D3DG34_HYDTT</name>
<organism evidence="21 22">
    <name type="scientific">Hydrogenobacter thermophilus (strain DSM 6534 / IAM 12695 / TK-6)</name>
    <dbReference type="NCBI Taxonomy" id="608538"/>
    <lineage>
        <taxon>Bacteria</taxon>
        <taxon>Pseudomonadati</taxon>
        <taxon>Aquificota</taxon>
        <taxon>Aquificia</taxon>
        <taxon>Aquificales</taxon>
        <taxon>Aquificaceae</taxon>
        <taxon>Hydrogenobacter</taxon>
    </lineage>
</organism>
<feature type="domain" description="CBS" evidence="20">
    <location>
        <begin position="156"/>
        <end position="216"/>
    </location>
</feature>
<dbReference type="SUPFAM" id="SSF54631">
    <property type="entry name" value="CBS-domain pair"/>
    <property type="match status" value="1"/>
</dbReference>
<feature type="binding site" evidence="13">
    <location>
        <position position="250"/>
    </location>
    <ligand>
        <name>NAD(+)</name>
        <dbReference type="ChEBI" id="CHEBI:57540"/>
    </ligand>
</feature>
<dbReference type="GO" id="GO:0006183">
    <property type="term" value="P:GTP biosynthetic process"/>
    <property type="evidence" value="ECO:0007669"/>
    <property type="project" value="TreeGrafter"/>
</dbReference>
<evidence type="ECO:0000256" key="15">
    <source>
        <dbReference type="PIRSR" id="PIRSR000130-3"/>
    </source>
</evidence>
<comment type="catalytic activity">
    <reaction evidence="12 13 19">
        <text>IMP + NAD(+) + H2O = XMP + NADH + H(+)</text>
        <dbReference type="Rhea" id="RHEA:11708"/>
        <dbReference type="ChEBI" id="CHEBI:15377"/>
        <dbReference type="ChEBI" id="CHEBI:15378"/>
        <dbReference type="ChEBI" id="CHEBI:57464"/>
        <dbReference type="ChEBI" id="CHEBI:57540"/>
        <dbReference type="ChEBI" id="CHEBI:57945"/>
        <dbReference type="ChEBI" id="CHEBI:58053"/>
        <dbReference type="EC" id="1.1.1.205"/>
    </reaction>
</comment>
<dbReference type="FunFam" id="3.20.20.70:FF:000003">
    <property type="entry name" value="GMP reductase"/>
    <property type="match status" value="1"/>
</dbReference>
<feature type="active site" description="Proton acceptor" evidence="13 14">
    <location>
        <position position="404"/>
    </location>
</feature>
<feature type="domain" description="CBS" evidence="20">
    <location>
        <begin position="94"/>
        <end position="152"/>
    </location>
</feature>
<dbReference type="GO" id="GO:0006177">
    <property type="term" value="P:GMP biosynthetic process"/>
    <property type="evidence" value="ECO:0007669"/>
    <property type="project" value="UniProtKB-UniRule"/>
</dbReference>
<feature type="binding site" description="in other chain" evidence="13 16">
    <location>
        <position position="302"/>
    </location>
    <ligand>
        <name>K(+)</name>
        <dbReference type="ChEBI" id="CHEBI:29103"/>
        <note>ligand shared between two tetrameric partners</note>
    </ligand>
</feature>
<dbReference type="PIRSF" id="PIRSF000130">
    <property type="entry name" value="IMPDH"/>
    <property type="match status" value="1"/>
</dbReference>
<gene>
    <name evidence="13" type="primary">guaB</name>
    <name evidence="21" type="ordered locus">HTH_0320</name>
</gene>
<dbReference type="eggNOG" id="COG0516">
    <property type="taxonomic scope" value="Bacteria"/>
</dbReference>
<evidence type="ECO:0000256" key="1">
    <source>
        <dbReference type="ARBA" id="ARBA00001958"/>
    </source>
</evidence>
<dbReference type="RefSeq" id="WP_012962969.1">
    <property type="nucleotide sequence ID" value="NC_013799.1"/>
</dbReference>
<evidence type="ECO:0000256" key="18">
    <source>
        <dbReference type="RuleBase" id="RU003927"/>
    </source>
</evidence>
<evidence type="ECO:0000256" key="6">
    <source>
        <dbReference type="ARBA" id="ARBA00022749"/>
    </source>
</evidence>
<evidence type="ECO:0000256" key="5">
    <source>
        <dbReference type="ARBA" id="ARBA00022737"/>
    </source>
</evidence>
<dbReference type="PROSITE" id="PS00487">
    <property type="entry name" value="IMP_DH_GMP_RED"/>
    <property type="match status" value="1"/>
</dbReference>